<dbReference type="Proteomes" id="UP000036608">
    <property type="component" value="Chromosome"/>
</dbReference>
<organism evidence="1 2">
    <name type="scientific">Pseudomonas trivialis</name>
    <dbReference type="NCBI Taxonomy" id="200450"/>
    <lineage>
        <taxon>Bacteria</taxon>
        <taxon>Pseudomonadati</taxon>
        <taxon>Pseudomonadota</taxon>
        <taxon>Gammaproteobacteria</taxon>
        <taxon>Pseudomonadales</taxon>
        <taxon>Pseudomonadaceae</taxon>
        <taxon>Pseudomonas</taxon>
    </lineage>
</organism>
<dbReference type="RefSeq" id="WP_049713085.1">
    <property type="nucleotide sequence ID" value="NZ_CP011507.1"/>
</dbReference>
<dbReference type="InterPro" id="IPR056206">
    <property type="entry name" value="Tis1_ImmP"/>
</dbReference>
<evidence type="ECO:0000313" key="1">
    <source>
        <dbReference type="EMBL" id="AKS09804.1"/>
    </source>
</evidence>
<reference evidence="1 2" key="1">
    <citation type="journal article" date="2015" name="Genome Announc.">
        <title>Complete Genome Sequence of the Rhizobacterium Pseudomonas trivialis Strain IHBB745 with Multiple Plant Growth-Promoting Activities and Tolerance to Desiccation and Alkalinity.</title>
        <authorList>
            <person name="Gulati A."/>
            <person name="Swarnkar M.K."/>
            <person name="Vyas P."/>
            <person name="Rahi P."/>
            <person name="Thakur R."/>
            <person name="Thakur N."/>
            <person name="Singh A.K."/>
        </authorList>
    </citation>
    <scope>NUCLEOTIDE SEQUENCE [LARGE SCALE GENOMIC DNA]</scope>
    <source>
        <strain evidence="2">745</strain>
    </source>
</reference>
<dbReference type="KEGG" id="ptv:AA957_28040"/>
<dbReference type="AlphaFoldDB" id="A0A0H5AF48"/>
<evidence type="ECO:0000313" key="2">
    <source>
        <dbReference type="Proteomes" id="UP000036608"/>
    </source>
</evidence>
<dbReference type="OrthoDB" id="7573881at2"/>
<name>A0A0H5AF48_9PSED</name>
<dbReference type="Pfam" id="PF24154">
    <property type="entry name" value="Tis1_ImmP"/>
    <property type="match status" value="1"/>
</dbReference>
<accession>A0A0H5AF48</accession>
<sequence length="77" mass="9291">MGINKGKRFETEDIFVAYPYEEVMYRWDHRSKRVFVRFYGDPESSQPVPHDNRLFNEALRFGDEITQEEYLAGRSRL</sequence>
<reference evidence="2" key="2">
    <citation type="submission" date="2015-05" db="EMBL/GenBank/DDBJ databases">
        <authorList>
            <person name="Swarnkar M.K."/>
            <person name="Vyas P."/>
            <person name="Rahi P."/>
            <person name="Thakur R."/>
            <person name="Thakur N."/>
            <person name="Singh A.K."/>
            <person name="Gulati A."/>
        </authorList>
    </citation>
    <scope>NUCLEOTIDE SEQUENCE [LARGE SCALE GENOMIC DNA]</scope>
    <source>
        <strain evidence="2">745</strain>
    </source>
</reference>
<proteinExistence type="predicted"/>
<protein>
    <submittedName>
        <fullName evidence="1">Uncharacterized protein</fullName>
    </submittedName>
</protein>
<dbReference type="PATRIC" id="fig|200450.3.peg.5765"/>
<dbReference type="EMBL" id="CP011507">
    <property type="protein sequence ID" value="AKS09804.1"/>
    <property type="molecule type" value="Genomic_DNA"/>
</dbReference>
<gene>
    <name evidence="1" type="ORF">AA957_28040</name>
</gene>